<dbReference type="RefSeq" id="WP_204815391.1">
    <property type="nucleotide sequence ID" value="NZ_JANHOF010000001.1"/>
</dbReference>
<feature type="transmembrane region" description="Helical" evidence="1">
    <location>
        <begin position="154"/>
        <end position="173"/>
    </location>
</feature>
<protein>
    <submittedName>
        <fullName evidence="2">ABC transporter permease</fullName>
    </submittedName>
</protein>
<evidence type="ECO:0000256" key="1">
    <source>
        <dbReference type="SAM" id="Phobius"/>
    </source>
</evidence>
<gene>
    <name evidence="2" type="ORF">ACFFJ8_23060</name>
</gene>
<keyword evidence="1" id="KW-1133">Transmembrane helix</keyword>
<dbReference type="PANTHER" id="PTHR36833:SF1">
    <property type="entry name" value="INTEGRAL MEMBRANE TRANSPORT PROTEIN"/>
    <property type="match status" value="1"/>
</dbReference>
<dbReference type="InterPro" id="IPR010390">
    <property type="entry name" value="ABC-2_transporter-like"/>
</dbReference>
<keyword evidence="3" id="KW-1185">Reference proteome</keyword>
<reference evidence="2 3" key="1">
    <citation type="submission" date="2024-09" db="EMBL/GenBank/DDBJ databases">
        <authorList>
            <person name="Sun Q."/>
            <person name="Mori K."/>
        </authorList>
    </citation>
    <scope>NUCLEOTIDE SEQUENCE [LARGE SCALE GENOMIC DNA]</scope>
    <source>
        <strain evidence="2 3">CCM 4839</strain>
    </source>
</reference>
<feature type="transmembrane region" description="Helical" evidence="1">
    <location>
        <begin position="205"/>
        <end position="225"/>
    </location>
</feature>
<organism evidence="2 3">
    <name type="scientific">Paenibacillus mendelii</name>
    <dbReference type="NCBI Taxonomy" id="206163"/>
    <lineage>
        <taxon>Bacteria</taxon>
        <taxon>Bacillati</taxon>
        <taxon>Bacillota</taxon>
        <taxon>Bacilli</taxon>
        <taxon>Bacillales</taxon>
        <taxon>Paenibacillaceae</taxon>
        <taxon>Paenibacillus</taxon>
    </lineage>
</organism>
<accession>A0ABV6JEA4</accession>
<keyword evidence="1" id="KW-0812">Transmembrane</keyword>
<name>A0ABV6JEA4_9BACL</name>
<comment type="caution">
    <text evidence="2">The sequence shown here is derived from an EMBL/GenBank/DDBJ whole genome shotgun (WGS) entry which is preliminary data.</text>
</comment>
<feature type="transmembrane region" description="Helical" evidence="1">
    <location>
        <begin position="231"/>
        <end position="252"/>
    </location>
</feature>
<feature type="transmembrane region" description="Helical" evidence="1">
    <location>
        <begin position="116"/>
        <end position="134"/>
    </location>
</feature>
<sequence>MSWIHLYVKLAAASLRGQMQYKFNFAFSTLMVFGIFGLEFLMVATVIQKFGGIGGWNVYEVGYLFALMMFNRALYRMFASEVNGFEKYLIDGMLDQLLLRPVPVLLVLMTRQFRPMLGELILGSLILTICLKQLDAAGQIDWRLALLKTVPAILSGSVLTFAFGLSTAAVGFWTHRIDDLRRITDDATTNACNYPLTIYPGWMRLILLTVLPMGFTSFVPAMHIIRGEIGLWTMPATMLLALLLLIGALRLWRHGIMHYQSTGT</sequence>
<feature type="transmembrane region" description="Helical" evidence="1">
    <location>
        <begin position="25"/>
        <end position="47"/>
    </location>
</feature>
<dbReference type="Pfam" id="PF06182">
    <property type="entry name" value="ABC2_membrane_6"/>
    <property type="match status" value="1"/>
</dbReference>
<proteinExistence type="predicted"/>
<dbReference type="EMBL" id="JBHLVF010000041">
    <property type="protein sequence ID" value="MFC0394233.1"/>
    <property type="molecule type" value="Genomic_DNA"/>
</dbReference>
<dbReference type="Proteomes" id="UP001589818">
    <property type="component" value="Unassembled WGS sequence"/>
</dbReference>
<evidence type="ECO:0000313" key="3">
    <source>
        <dbReference type="Proteomes" id="UP001589818"/>
    </source>
</evidence>
<dbReference type="PANTHER" id="PTHR36833">
    <property type="entry name" value="SLR0610 PROTEIN-RELATED"/>
    <property type="match status" value="1"/>
</dbReference>
<evidence type="ECO:0000313" key="2">
    <source>
        <dbReference type="EMBL" id="MFC0394233.1"/>
    </source>
</evidence>
<keyword evidence="1" id="KW-0472">Membrane</keyword>
<feature type="transmembrane region" description="Helical" evidence="1">
    <location>
        <begin position="53"/>
        <end position="70"/>
    </location>
</feature>